<evidence type="ECO:0000313" key="3">
    <source>
        <dbReference type="EMBL" id="KJR80356.1"/>
    </source>
</evidence>
<dbReference type="VEuPathDB" id="FungiDB:SPSK_05760"/>
<dbReference type="RefSeq" id="XP_016583032.1">
    <property type="nucleotide sequence ID" value="XM_016732495.1"/>
</dbReference>
<gene>
    <name evidence="3" type="ORF">SPSK_05760</name>
</gene>
<name>A0A0F2LWS4_SPOSC</name>
<dbReference type="EMBL" id="AXCR01000012">
    <property type="protein sequence ID" value="KJR80356.1"/>
    <property type="molecule type" value="Genomic_DNA"/>
</dbReference>
<proteinExistence type="predicted"/>
<dbReference type="GeneID" id="27667772"/>
<feature type="chain" id="PRO_5002454595" description="Secreted protein" evidence="2">
    <location>
        <begin position="20"/>
        <end position="78"/>
    </location>
</feature>
<evidence type="ECO:0008006" key="5">
    <source>
        <dbReference type="Google" id="ProtNLM"/>
    </source>
</evidence>
<evidence type="ECO:0000256" key="1">
    <source>
        <dbReference type="SAM" id="MobiDB-lite"/>
    </source>
</evidence>
<dbReference type="KEGG" id="ssck:SPSK_05760"/>
<organism evidence="3 4">
    <name type="scientific">Sporothrix schenckii 1099-18</name>
    <dbReference type="NCBI Taxonomy" id="1397361"/>
    <lineage>
        <taxon>Eukaryota</taxon>
        <taxon>Fungi</taxon>
        <taxon>Dikarya</taxon>
        <taxon>Ascomycota</taxon>
        <taxon>Pezizomycotina</taxon>
        <taxon>Sordariomycetes</taxon>
        <taxon>Sordariomycetidae</taxon>
        <taxon>Ophiostomatales</taxon>
        <taxon>Ophiostomataceae</taxon>
        <taxon>Sporothrix</taxon>
    </lineage>
</organism>
<evidence type="ECO:0000313" key="4">
    <source>
        <dbReference type="Proteomes" id="UP000033710"/>
    </source>
</evidence>
<protein>
    <recommendedName>
        <fullName evidence="5">Secreted protein</fullName>
    </recommendedName>
</protein>
<dbReference type="Proteomes" id="UP000033710">
    <property type="component" value="Unassembled WGS sequence"/>
</dbReference>
<keyword evidence="2" id="KW-0732">Signal</keyword>
<sequence length="78" mass="8330">MFWLMRVASVSCFCGPTSENEPSEVRGWHTESPTGDQPKLLSTKEKGGMKVHKASSSDGAATRGELTTQLCGGLLGFL</sequence>
<reference evidence="3 4" key="2">
    <citation type="journal article" date="2015" name="Eukaryot. Cell">
        <title>Asexual propagation of a virulent clone complex in a human and feline outbreak of sporotrichosis.</title>
        <authorList>
            <person name="Teixeira Mde M."/>
            <person name="Rodrigues A.M."/>
            <person name="Tsui C.K."/>
            <person name="de Almeida L.G."/>
            <person name="Van Diepeningen A.D."/>
            <person name="van den Ende B.G."/>
            <person name="Fernandes G.F."/>
            <person name="Kano R."/>
            <person name="Hamelin R.C."/>
            <person name="Lopes-Bezerra L.M."/>
            <person name="Vasconcelos A.T."/>
            <person name="de Hoog S."/>
            <person name="de Camargo Z.P."/>
            <person name="Felipe M.S."/>
        </authorList>
    </citation>
    <scope>NUCLEOTIDE SEQUENCE [LARGE SCALE GENOMIC DNA]</scope>
    <source>
        <strain evidence="3 4">1099-18</strain>
    </source>
</reference>
<feature type="signal peptide" evidence="2">
    <location>
        <begin position="1"/>
        <end position="19"/>
    </location>
</feature>
<accession>A0A0F2LWS4</accession>
<feature type="region of interest" description="Disordered" evidence="1">
    <location>
        <begin position="16"/>
        <end position="60"/>
    </location>
</feature>
<evidence type="ECO:0000256" key="2">
    <source>
        <dbReference type="SAM" id="SignalP"/>
    </source>
</evidence>
<comment type="caution">
    <text evidence="3">The sequence shown here is derived from an EMBL/GenBank/DDBJ whole genome shotgun (WGS) entry which is preliminary data.</text>
</comment>
<reference evidence="3 4" key="1">
    <citation type="journal article" date="2014" name="BMC Genomics">
        <title>Comparative genomics of the major fungal agents of human and animal Sporotrichosis: Sporothrix schenckii and Sporothrix brasiliensis.</title>
        <authorList>
            <person name="Teixeira M.M."/>
            <person name="de Almeida L.G."/>
            <person name="Kubitschek-Barreira P."/>
            <person name="Alves F.L."/>
            <person name="Kioshima E.S."/>
            <person name="Abadio A.K."/>
            <person name="Fernandes L."/>
            <person name="Derengowski L.S."/>
            <person name="Ferreira K.S."/>
            <person name="Souza R.C."/>
            <person name="Ruiz J.C."/>
            <person name="de Andrade N.C."/>
            <person name="Paes H.C."/>
            <person name="Nicola A.M."/>
            <person name="Albuquerque P."/>
            <person name="Gerber A.L."/>
            <person name="Martins V.P."/>
            <person name="Peconick L.D."/>
            <person name="Neto A.V."/>
            <person name="Chaucanez C.B."/>
            <person name="Silva P.A."/>
            <person name="Cunha O.L."/>
            <person name="de Oliveira F.F."/>
            <person name="dos Santos T.C."/>
            <person name="Barros A.L."/>
            <person name="Soares M.A."/>
            <person name="de Oliveira L.M."/>
            <person name="Marini M.M."/>
            <person name="Villalobos-Duno H."/>
            <person name="Cunha M.M."/>
            <person name="de Hoog S."/>
            <person name="da Silveira J.F."/>
            <person name="Henrissat B."/>
            <person name="Nino-Vega G.A."/>
            <person name="Cisalpino P.S."/>
            <person name="Mora-Montes H.M."/>
            <person name="Almeida S.R."/>
            <person name="Stajich J.E."/>
            <person name="Lopes-Bezerra L.M."/>
            <person name="Vasconcelos A.T."/>
            <person name="Felipe M.S."/>
        </authorList>
    </citation>
    <scope>NUCLEOTIDE SEQUENCE [LARGE SCALE GENOMIC DNA]</scope>
    <source>
        <strain evidence="3 4">1099-18</strain>
    </source>
</reference>
<dbReference type="AlphaFoldDB" id="A0A0F2LWS4"/>